<feature type="compositionally biased region" description="Polar residues" evidence="1">
    <location>
        <begin position="465"/>
        <end position="478"/>
    </location>
</feature>
<dbReference type="OrthoDB" id="263283at2759"/>
<feature type="domain" description="JmjC" evidence="2">
    <location>
        <begin position="256"/>
        <end position="412"/>
    </location>
</feature>
<dbReference type="Pfam" id="PF13621">
    <property type="entry name" value="Cupin_8"/>
    <property type="match status" value="1"/>
</dbReference>
<feature type="compositionally biased region" description="Basic and acidic residues" evidence="1">
    <location>
        <begin position="218"/>
        <end position="227"/>
    </location>
</feature>
<organism evidence="3 4">
    <name type="scientific">Plasmodium vivax India VII</name>
    <dbReference type="NCBI Taxonomy" id="1077284"/>
    <lineage>
        <taxon>Eukaryota</taxon>
        <taxon>Sar</taxon>
        <taxon>Alveolata</taxon>
        <taxon>Apicomplexa</taxon>
        <taxon>Aconoidasida</taxon>
        <taxon>Haemosporida</taxon>
        <taxon>Plasmodiidae</taxon>
        <taxon>Plasmodium</taxon>
        <taxon>Plasmodium (Plasmodium)</taxon>
    </lineage>
</organism>
<reference evidence="3 4" key="1">
    <citation type="submission" date="2011-08" db="EMBL/GenBank/DDBJ databases">
        <title>The Genome Sequence of Plasmodium vivax India VII.</title>
        <authorList>
            <consortium name="The Broad Institute Genome Sequencing Platform"/>
            <consortium name="The Broad Institute Genome Sequencing Center for Infectious Disease"/>
            <person name="Neafsey D."/>
            <person name="Carlton J."/>
            <person name="Barnwell J."/>
            <person name="Collins W."/>
            <person name="Escalante A."/>
            <person name="Mullikin J."/>
            <person name="Saul A."/>
            <person name="Guigo R."/>
            <person name="Camara F."/>
            <person name="Young S.K."/>
            <person name="Zeng Q."/>
            <person name="Gargeya S."/>
            <person name="Fitzgerald M."/>
            <person name="Haas B."/>
            <person name="Abouelleil A."/>
            <person name="Alvarado L."/>
            <person name="Arachchi H.M."/>
            <person name="Berlin A."/>
            <person name="Brown A."/>
            <person name="Chapman S.B."/>
            <person name="Chen Z."/>
            <person name="Dunbar C."/>
            <person name="Freedman E."/>
            <person name="Gearin G."/>
            <person name="Gellesch M."/>
            <person name="Goldberg J."/>
            <person name="Griggs A."/>
            <person name="Gujja S."/>
            <person name="Heiman D."/>
            <person name="Howarth C."/>
            <person name="Larson L."/>
            <person name="Lui A."/>
            <person name="MacDonald P.J.P."/>
            <person name="Montmayeur A."/>
            <person name="Murphy C."/>
            <person name="Neiman D."/>
            <person name="Pearson M."/>
            <person name="Priest M."/>
            <person name="Roberts A."/>
            <person name="Saif S."/>
            <person name="Shea T."/>
            <person name="Shenoy N."/>
            <person name="Sisk P."/>
            <person name="Stolte C."/>
            <person name="Sykes S."/>
            <person name="Wortman J."/>
            <person name="Nusbaum C."/>
            <person name="Birren B."/>
        </authorList>
    </citation>
    <scope>NUCLEOTIDE SEQUENCE [LARGE SCALE GENOMIC DNA]</scope>
    <source>
        <strain evidence="3 4">India VII</strain>
    </source>
</reference>
<dbReference type="EMBL" id="KQ234337">
    <property type="protein sequence ID" value="KMZ79426.1"/>
    <property type="molecule type" value="Genomic_DNA"/>
</dbReference>
<evidence type="ECO:0000313" key="4">
    <source>
        <dbReference type="Proteomes" id="UP000053562"/>
    </source>
</evidence>
<dbReference type="AlphaFoldDB" id="A0A0J9S9Q5"/>
<dbReference type="PANTHER" id="PTHR12461">
    <property type="entry name" value="HYPOXIA-INDUCIBLE FACTOR 1 ALPHA INHIBITOR-RELATED"/>
    <property type="match status" value="1"/>
</dbReference>
<dbReference type="InterPro" id="IPR041667">
    <property type="entry name" value="Cupin_8"/>
</dbReference>
<dbReference type="PROSITE" id="PS51184">
    <property type="entry name" value="JMJC"/>
    <property type="match status" value="1"/>
</dbReference>
<dbReference type="PANTHER" id="PTHR12461:SF105">
    <property type="entry name" value="HYPOXIA-INDUCIBLE FACTOR 1-ALPHA INHIBITOR"/>
    <property type="match status" value="1"/>
</dbReference>
<proteinExistence type="predicted"/>
<feature type="compositionally biased region" description="Basic and acidic residues" evidence="1">
    <location>
        <begin position="533"/>
        <end position="542"/>
    </location>
</feature>
<dbReference type="InterPro" id="IPR003347">
    <property type="entry name" value="JmjC_dom"/>
</dbReference>
<name>A0A0J9S9Q5_PLAVI</name>
<protein>
    <recommendedName>
        <fullName evidence="2">JmjC domain-containing protein</fullName>
    </recommendedName>
</protein>
<sequence length="648" mass="74867">MESYKNAKLKLQRKDFQKGELQMAQHADAANKMKGRVPVDFHQYCQLIEKKVKRICPDEVETAQLLEKLITKYNIKKVKRVCLPVSDGDIHSPSSDSFFNDHYVANKPIIITNLGRKIGKCTQTYSNKNVIDHIGNTKVSIHISTSKFLNNIQKNFHYKLSSLTNFIQLIGEEDQKKSRFSLRYDEGGKEVRLLLCKAGEGQHNSPPHHPAVETTNQGRDHQMDANQQKRVDSAKRYYYYRSLGSNQFKDVSNIKKMNHFIRDSFFLPAQIYPPHDEFEFFSSVLRIGQTNIFIWLHYDIPDNFLIQVKGRKKILLIPPKFIKYFNIVNSSSPYNLFHILMGGKKLSKREKIVKKVLCKFALVADLYQGDILFIPSLWLHYVYNMPAHTYVKRKYRSYHQHLLLQTEGEAVQFAEQNKWEGKFPPNCRNSLNRFTLRRGGYASIMGNPPRDKHNGPQIELLPRRGNTNEASSNIPSDISQDELIQHYNHLENYEHFLEHHFGIRVSHAEGRTSDGGSPNNGAPQRDTPPATLREAREGETPHSKGNPQHELQANSNGETKRGQTSHGNTCSSAKLNISVNYFFRKRKERPLFSKKDLYGNQDIILASQLFKKIQHDIEPLLAAPPKYKNFYLQKLQGVLHAHLDEQYV</sequence>
<feature type="region of interest" description="Disordered" evidence="1">
    <location>
        <begin position="442"/>
        <end position="478"/>
    </location>
</feature>
<dbReference type="Proteomes" id="UP000053562">
    <property type="component" value="Unassembled WGS sequence"/>
</dbReference>
<evidence type="ECO:0000256" key="1">
    <source>
        <dbReference type="SAM" id="MobiDB-lite"/>
    </source>
</evidence>
<dbReference type="Gene3D" id="2.60.120.650">
    <property type="entry name" value="Cupin"/>
    <property type="match status" value="1"/>
</dbReference>
<feature type="region of interest" description="Disordered" evidence="1">
    <location>
        <begin position="199"/>
        <end position="227"/>
    </location>
</feature>
<evidence type="ECO:0000259" key="2">
    <source>
        <dbReference type="PROSITE" id="PS51184"/>
    </source>
</evidence>
<feature type="region of interest" description="Disordered" evidence="1">
    <location>
        <begin position="508"/>
        <end position="570"/>
    </location>
</feature>
<evidence type="ECO:0000313" key="3">
    <source>
        <dbReference type="EMBL" id="KMZ79426.1"/>
    </source>
</evidence>
<gene>
    <name evidence="3" type="ORF">PVIIG_04102</name>
</gene>
<accession>A0A0J9S9Q5</accession>
<dbReference type="SUPFAM" id="SSF51197">
    <property type="entry name" value="Clavaminate synthase-like"/>
    <property type="match status" value="1"/>
</dbReference>
<feature type="compositionally biased region" description="Polar residues" evidence="1">
    <location>
        <begin position="543"/>
        <end position="570"/>
    </location>
</feature>